<organism evidence="2">
    <name type="scientific">marine sediment metagenome</name>
    <dbReference type="NCBI Taxonomy" id="412755"/>
    <lineage>
        <taxon>unclassified sequences</taxon>
        <taxon>metagenomes</taxon>
        <taxon>ecological metagenomes</taxon>
    </lineage>
</organism>
<dbReference type="AlphaFoldDB" id="A0A0F9EDD5"/>
<proteinExistence type="predicted"/>
<evidence type="ECO:0000256" key="1">
    <source>
        <dbReference type="SAM" id="MobiDB-lite"/>
    </source>
</evidence>
<comment type="caution">
    <text evidence="2">The sequence shown here is derived from an EMBL/GenBank/DDBJ whole genome shotgun (WGS) entry which is preliminary data.</text>
</comment>
<name>A0A0F9EDD5_9ZZZZ</name>
<reference evidence="2" key="1">
    <citation type="journal article" date="2015" name="Nature">
        <title>Complex archaea that bridge the gap between prokaryotes and eukaryotes.</title>
        <authorList>
            <person name="Spang A."/>
            <person name="Saw J.H."/>
            <person name="Jorgensen S.L."/>
            <person name="Zaremba-Niedzwiedzka K."/>
            <person name="Martijn J."/>
            <person name="Lind A.E."/>
            <person name="van Eijk R."/>
            <person name="Schleper C."/>
            <person name="Guy L."/>
            <person name="Ettema T.J."/>
        </authorList>
    </citation>
    <scope>NUCLEOTIDE SEQUENCE</scope>
</reference>
<accession>A0A0F9EDD5</accession>
<protein>
    <submittedName>
        <fullName evidence="2">Uncharacterized protein</fullName>
    </submittedName>
</protein>
<dbReference type="EMBL" id="LAZR01025379">
    <property type="protein sequence ID" value="KKL72093.1"/>
    <property type="molecule type" value="Genomic_DNA"/>
</dbReference>
<feature type="region of interest" description="Disordered" evidence="1">
    <location>
        <begin position="1"/>
        <end position="22"/>
    </location>
</feature>
<sequence>MRMGPENRPGTPNYLRHGAGGRVKVEGNPHKLLSLEVRFIRGGWNSVMLTPAEVIERYGLPADRHQAEPK</sequence>
<evidence type="ECO:0000313" key="2">
    <source>
        <dbReference type="EMBL" id="KKL72093.1"/>
    </source>
</evidence>
<gene>
    <name evidence="2" type="ORF">LCGC14_2088340</name>
</gene>